<name>A0ABT1EZM2_9PROT</name>
<dbReference type="Proteomes" id="UP001523528">
    <property type="component" value="Unassembled WGS sequence"/>
</dbReference>
<dbReference type="EMBL" id="JAMYZZ010000009">
    <property type="protein sequence ID" value="MCP1258348.1"/>
    <property type="molecule type" value="Genomic_DNA"/>
</dbReference>
<keyword evidence="2" id="KW-1185">Reference proteome</keyword>
<evidence type="ECO:0000313" key="1">
    <source>
        <dbReference type="EMBL" id="MCP1258348.1"/>
    </source>
</evidence>
<evidence type="ECO:0000313" key="2">
    <source>
        <dbReference type="Proteomes" id="UP001523528"/>
    </source>
</evidence>
<organism evidence="1 2">
    <name type="scientific">Acetobacter lambici</name>
    <dbReference type="NCBI Taxonomy" id="1332824"/>
    <lineage>
        <taxon>Bacteria</taxon>
        <taxon>Pseudomonadati</taxon>
        <taxon>Pseudomonadota</taxon>
        <taxon>Alphaproteobacteria</taxon>
        <taxon>Acetobacterales</taxon>
        <taxon>Acetobacteraceae</taxon>
        <taxon>Acetobacter</taxon>
    </lineage>
</organism>
<reference evidence="1 2" key="1">
    <citation type="submission" date="2022-06" db="EMBL/GenBank/DDBJ databases">
        <title>Acetobacer genomes from food samples.</title>
        <authorList>
            <person name="Sombolestani A."/>
        </authorList>
    </citation>
    <scope>NUCLEOTIDE SEQUENCE [LARGE SCALE GENOMIC DNA]</scope>
    <source>
        <strain evidence="1 2">R-83285</strain>
    </source>
</reference>
<sequence>MSEKPTGVFVRLPITDDQAQEMYRAYCAAYASSSLTTRGTATQAALLAIGMPVRGAELEVVGWGLYPAGGSNLSIFTNSGRAVKWANHFGRTLYPIVRQSDAQAQIAARDAEIVRLRDALVKSHAALKRVTDERFTSYRAKNGREVSVEGDDGERCDIIHSDITTDCEAAIEGAEKALKGGAA</sequence>
<comment type="caution">
    <text evidence="1">The sequence shown here is derived from an EMBL/GenBank/DDBJ whole genome shotgun (WGS) entry which is preliminary data.</text>
</comment>
<accession>A0ABT1EZM2</accession>
<dbReference type="RefSeq" id="WP_253543827.1">
    <property type="nucleotide sequence ID" value="NZ_JAMYZY010000028.1"/>
</dbReference>
<proteinExistence type="predicted"/>
<protein>
    <submittedName>
        <fullName evidence="1">Uncharacterized protein</fullName>
    </submittedName>
</protein>
<gene>
    <name evidence="1" type="ORF">NKW50_07060</name>
</gene>